<evidence type="ECO:0000313" key="2">
    <source>
        <dbReference type="Proteomes" id="UP001254848"/>
    </source>
</evidence>
<dbReference type="EMBL" id="JAUOZS010000001">
    <property type="protein sequence ID" value="MDT8900433.1"/>
    <property type="molecule type" value="Genomic_DNA"/>
</dbReference>
<reference evidence="1 2" key="1">
    <citation type="submission" date="2023-07" db="EMBL/GenBank/DDBJ databases">
        <title>The novel representative of Negativicutes class, Anaeroselena agilis gen. nov. sp. nov.</title>
        <authorList>
            <person name="Prokofeva M.I."/>
            <person name="Elcheninov A.G."/>
            <person name="Klyukina A."/>
            <person name="Kublanov I.V."/>
            <person name="Frolov E.N."/>
            <person name="Podosokorskaya O.A."/>
        </authorList>
    </citation>
    <scope>NUCLEOTIDE SEQUENCE [LARGE SCALE GENOMIC DNA]</scope>
    <source>
        <strain evidence="1 2">4137-cl</strain>
    </source>
</reference>
<comment type="caution">
    <text evidence="1">The sequence shown here is derived from an EMBL/GenBank/DDBJ whole genome shotgun (WGS) entry which is preliminary data.</text>
</comment>
<organism evidence="1 2">
    <name type="scientific">Anaeroselena agilis</name>
    <dbReference type="NCBI Taxonomy" id="3063788"/>
    <lineage>
        <taxon>Bacteria</taxon>
        <taxon>Bacillati</taxon>
        <taxon>Bacillota</taxon>
        <taxon>Negativicutes</taxon>
        <taxon>Acetonemataceae</taxon>
        <taxon>Anaeroselena</taxon>
    </lineage>
</organism>
<gene>
    <name evidence="1" type="ORF">Q4T40_04145</name>
</gene>
<proteinExistence type="predicted"/>
<sequence>MAEHADQNSRCQDRDIATNGRAYAKKTLFGLSQREFAFSSANFPALPDIGDPNQANLPEYYLRELASL</sequence>
<dbReference type="RefSeq" id="WP_413778978.1">
    <property type="nucleotide sequence ID" value="NZ_JAUOZS010000001.1"/>
</dbReference>
<dbReference type="Proteomes" id="UP001254848">
    <property type="component" value="Unassembled WGS sequence"/>
</dbReference>
<keyword evidence="2" id="KW-1185">Reference proteome</keyword>
<name>A0ABU3NUD1_9FIRM</name>
<evidence type="ECO:0000313" key="1">
    <source>
        <dbReference type="EMBL" id="MDT8900433.1"/>
    </source>
</evidence>
<accession>A0ABU3NUD1</accession>
<protein>
    <submittedName>
        <fullName evidence="1">Uncharacterized protein</fullName>
    </submittedName>
</protein>